<dbReference type="GO" id="GO:0016747">
    <property type="term" value="F:acyltransferase activity, transferring groups other than amino-acyl groups"/>
    <property type="evidence" value="ECO:0007669"/>
    <property type="project" value="InterPro"/>
</dbReference>
<accession>A0A645IJ01</accession>
<evidence type="ECO:0000259" key="1">
    <source>
        <dbReference type="PROSITE" id="PS51186"/>
    </source>
</evidence>
<comment type="caution">
    <text evidence="2">The sequence shown here is derived from an EMBL/GenBank/DDBJ whole genome shotgun (WGS) entry which is preliminary data.</text>
</comment>
<sequence>MTLEVRVSNIPAQRLYEKIGFVNRGIRRQYYSDTKEDAMIMWLDSL</sequence>
<feature type="domain" description="N-acetyltransferase" evidence="1">
    <location>
        <begin position="1"/>
        <end position="44"/>
    </location>
</feature>
<dbReference type="AlphaFoldDB" id="A0A645IJ01"/>
<reference evidence="2" key="1">
    <citation type="submission" date="2019-08" db="EMBL/GenBank/DDBJ databases">
        <authorList>
            <person name="Kucharzyk K."/>
            <person name="Murdoch R.W."/>
            <person name="Higgins S."/>
            <person name="Loffler F."/>
        </authorList>
    </citation>
    <scope>NUCLEOTIDE SEQUENCE</scope>
</reference>
<protein>
    <recommendedName>
        <fullName evidence="1">N-acetyltransferase domain-containing protein</fullName>
    </recommendedName>
</protein>
<organism evidence="2">
    <name type="scientific">bioreactor metagenome</name>
    <dbReference type="NCBI Taxonomy" id="1076179"/>
    <lineage>
        <taxon>unclassified sequences</taxon>
        <taxon>metagenomes</taxon>
        <taxon>ecological metagenomes</taxon>
    </lineage>
</organism>
<evidence type="ECO:0000313" key="2">
    <source>
        <dbReference type="EMBL" id="MPN48284.1"/>
    </source>
</evidence>
<dbReference type="InterPro" id="IPR000182">
    <property type="entry name" value="GNAT_dom"/>
</dbReference>
<dbReference type="Gene3D" id="3.40.630.30">
    <property type="match status" value="1"/>
</dbReference>
<dbReference type="SUPFAM" id="SSF55729">
    <property type="entry name" value="Acyl-CoA N-acyltransferases (Nat)"/>
    <property type="match status" value="1"/>
</dbReference>
<name>A0A645IJ01_9ZZZZ</name>
<dbReference type="InterPro" id="IPR016181">
    <property type="entry name" value="Acyl_CoA_acyltransferase"/>
</dbReference>
<dbReference type="EMBL" id="VSSQ01110452">
    <property type="protein sequence ID" value="MPN48284.1"/>
    <property type="molecule type" value="Genomic_DNA"/>
</dbReference>
<proteinExistence type="predicted"/>
<dbReference type="PROSITE" id="PS51186">
    <property type="entry name" value="GNAT"/>
    <property type="match status" value="1"/>
</dbReference>
<gene>
    <name evidence="2" type="ORF">SDC9_195891</name>
</gene>